<dbReference type="EMBL" id="FXAM01000001">
    <property type="protein sequence ID" value="SMF96200.1"/>
    <property type="molecule type" value="Genomic_DNA"/>
</dbReference>
<dbReference type="PIRSF" id="PIRSF004923">
    <property type="entry name" value="RseC"/>
    <property type="match status" value="1"/>
</dbReference>
<dbReference type="STRING" id="1760988.SAMN02949497_3590"/>
<name>A0A1Y6D1A2_9GAMM</name>
<organism evidence="2 3">
    <name type="scientific">Methylomagnum ishizawai</name>
    <dbReference type="NCBI Taxonomy" id="1760988"/>
    <lineage>
        <taxon>Bacteria</taxon>
        <taxon>Pseudomonadati</taxon>
        <taxon>Pseudomonadota</taxon>
        <taxon>Gammaproteobacteria</taxon>
        <taxon>Methylococcales</taxon>
        <taxon>Methylococcaceae</taxon>
        <taxon>Methylomagnum</taxon>
    </lineage>
</organism>
<feature type="transmembrane region" description="Helical" evidence="1">
    <location>
        <begin position="111"/>
        <end position="129"/>
    </location>
</feature>
<dbReference type="Proteomes" id="UP000192923">
    <property type="component" value="Unassembled WGS sequence"/>
</dbReference>
<evidence type="ECO:0000256" key="1">
    <source>
        <dbReference type="SAM" id="Phobius"/>
    </source>
</evidence>
<dbReference type="OrthoDB" id="9795854at2"/>
<dbReference type="InterPro" id="IPR026268">
    <property type="entry name" value="RseC"/>
</dbReference>
<gene>
    <name evidence="2" type="ORF">SAMN02949497_3590</name>
</gene>
<reference evidence="2 3" key="1">
    <citation type="submission" date="2016-12" db="EMBL/GenBank/DDBJ databases">
        <authorList>
            <person name="Song W.-J."/>
            <person name="Kurnit D.M."/>
        </authorList>
    </citation>
    <scope>NUCLEOTIDE SEQUENCE [LARGE SCALE GENOMIC DNA]</scope>
    <source>
        <strain evidence="2 3">175</strain>
    </source>
</reference>
<dbReference type="PANTHER" id="PTHR35867:SF1">
    <property type="entry name" value="PROTEIN RSEC"/>
    <property type="match status" value="1"/>
</dbReference>
<dbReference type="PANTHER" id="PTHR35867">
    <property type="entry name" value="PROTEIN RSEC"/>
    <property type="match status" value="1"/>
</dbReference>
<dbReference type="Pfam" id="PF04246">
    <property type="entry name" value="RseC_MucC"/>
    <property type="match status" value="1"/>
</dbReference>
<feature type="transmembrane region" description="Helical" evidence="1">
    <location>
        <begin position="80"/>
        <end position="99"/>
    </location>
</feature>
<dbReference type="AlphaFoldDB" id="A0A1Y6D1A2"/>
<proteinExistence type="predicted"/>
<keyword evidence="1" id="KW-1133">Transmembrane helix</keyword>
<dbReference type="InterPro" id="IPR007359">
    <property type="entry name" value="SigmaE_reg_RseC_MucC"/>
</dbReference>
<sequence length="147" mass="15168">MIEEEALVIRVEADQVWVGKPRQSACAACKTPCATAGVADYLEQGKPDLARLAVSSPIEVRVGDRVVLGIEEGAIVKGSFAIYLLPLLGLLAGALLGQTLGDAFATPADPAAASGGLAGLAATLAFLKFSRLSSRNTPRPVVLRKLG</sequence>
<evidence type="ECO:0000313" key="3">
    <source>
        <dbReference type="Proteomes" id="UP000192923"/>
    </source>
</evidence>
<protein>
    <submittedName>
        <fullName evidence="2">Positive regulator of sigma(E), RseC/MucC</fullName>
    </submittedName>
</protein>
<dbReference type="RefSeq" id="WP_085215064.1">
    <property type="nucleotide sequence ID" value="NZ_FXAM01000001.1"/>
</dbReference>
<keyword evidence="1" id="KW-0812">Transmembrane</keyword>
<evidence type="ECO:0000313" key="2">
    <source>
        <dbReference type="EMBL" id="SMF96200.1"/>
    </source>
</evidence>
<accession>A0A1Y6D1A2</accession>
<keyword evidence="1" id="KW-0472">Membrane</keyword>
<keyword evidence="3" id="KW-1185">Reference proteome</keyword>